<name>A0A9E2W9I7_9BACT</name>
<dbReference type="Pfam" id="PF06167">
    <property type="entry name" value="Peptidase_M90"/>
    <property type="match status" value="1"/>
</dbReference>
<evidence type="ECO:0000313" key="2">
    <source>
        <dbReference type="EMBL" id="MBV4359732.1"/>
    </source>
</evidence>
<feature type="transmembrane region" description="Helical" evidence="1">
    <location>
        <begin position="12"/>
        <end position="31"/>
    </location>
</feature>
<accession>A0A9E2W9I7</accession>
<evidence type="ECO:0000313" key="3">
    <source>
        <dbReference type="Proteomes" id="UP000812270"/>
    </source>
</evidence>
<organism evidence="2 3">
    <name type="scientific">Pinibacter aurantiacus</name>
    <dbReference type="NCBI Taxonomy" id="2851599"/>
    <lineage>
        <taxon>Bacteria</taxon>
        <taxon>Pseudomonadati</taxon>
        <taxon>Bacteroidota</taxon>
        <taxon>Chitinophagia</taxon>
        <taxon>Chitinophagales</taxon>
        <taxon>Chitinophagaceae</taxon>
        <taxon>Pinibacter</taxon>
    </lineage>
</organism>
<reference evidence="2" key="1">
    <citation type="submission" date="2021-06" db="EMBL/GenBank/DDBJ databases">
        <authorList>
            <person name="Huq M.A."/>
        </authorList>
    </citation>
    <scope>NUCLEOTIDE SEQUENCE</scope>
    <source>
        <strain evidence="2">MAH-26</strain>
    </source>
</reference>
<dbReference type="GO" id="GO:0004177">
    <property type="term" value="F:aminopeptidase activity"/>
    <property type="evidence" value="ECO:0007669"/>
    <property type="project" value="TreeGrafter"/>
</dbReference>
<gene>
    <name evidence="2" type="ORF">KTO63_21360</name>
</gene>
<sequence length="279" mass="32600">MEEISSEPILTTLLLVGGIFLVAGYFCASPIRRYLYNRKISSVVEAELTANWKYYDDLLCSYNNYYKRLDAENRTKFITRLLHFQHSKEFEFVQLDAQPEMPVLVSAAAIQLTFGLDHYLLDFFKKIYITECDYYYGLNQTPFQGHVSSQGIYLSWNNFVKGYKFDDDAQNVGLHEMAHALAYTNFVAHEDMDYDFIARFYRFSKTARPIFNHMQMYSDAQMPNDTILDNYAATNYNEFWAVCVETFFEKPGELCEQMPDLYAALSDLLNQNLLESIKN</sequence>
<keyword evidence="3" id="KW-1185">Reference proteome</keyword>
<dbReference type="AlphaFoldDB" id="A0A9E2W9I7"/>
<dbReference type="CDD" id="cd20170">
    <property type="entry name" value="Peptidase_M90-like"/>
    <property type="match status" value="1"/>
</dbReference>
<dbReference type="GO" id="GO:0005829">
    <property type="term" value="C:cytosol"/>
    <property type="evidence" value="ECO:0007669"/>
    <property type="project" value="TreeGrafter"/>
</dbReference>
<evidence type="ECO:0000256" key="1">
    <source>
        <dbReference type="SAM" id="Phobius"/>
    </source>
</evidence>
<dbReference type="EMBL" id="JAHSPG010000016">
    <property type="protein sequence ID" value="MBV4359732.1"/>
    <property type="molecule type" value="Genomic_DNA"/>
</dbReference>
<keyword evidence="1" id="KW-1133">Transmembrane helix</keyword>
<comment type="caution">
    <text evidence="2">The sequence shown here is derived from an EMBL/GenBank/DDBJ whole genome shotgun (WGS) entry which is preliminary data.</text>
</comment>
<keyword evidence="1" id="KW-0812">Transmembrane</keyword>
<proteinExistence type="predicted"/>
<dbReference type="PANTHER" id="PTHR30164:SF2">
    <property type="entry name" value="PROTEIN MTFA"/>
    <property type="match status" value="1"/>
</dbReference>
<keyword evidence="1" id="KW-0472">Membrane</keyword>
<dbReference type="PANTHER" id="PTHR30164">
    <property type="entry name" value="MTFA PEPTIDASE"/>
    <property type="match status" value="1"/>
</dbReference>
<dbReference type="Proteomes" id="UP000812270">
    <property type="component" value="Unassembled WGS sequence"/>
</dbReference>
<dbReference type="InterPro" id="IPR010384">
    <property type="entry name" value="MtfA_fam"/>
</dbReference>
<dbReference type="RefSeq" id="WP_217793996.1">
    <property type="nucleotide sequence ID" value="NZ_JAHSPG010000016.1"/>
</dbReference>
<protein>
    <submittedName>
        <fullName evidence="2">Zinc-dependent peptidase</fullName>
    </submittedName>
</protein>